<evidence type="ECO:0000313" key="4">
    <source>
        <dbReference type="EMBL" id="KFB41443.1"/>
    </source>
</evidence>
<keyword evidence="1" id="KW-1015">Disulfide bond</keyword>
<dbReference type="STRING" id="74873.A0A084VTZ9"/>
<protein>
    <submittedName>
        <fullName evidence="4">AGAP011223-PA-like protein</fullName>
    </submittedName>
    <submittedName>
        <fullName evidence="5">Fibrinogen C-terminal domain-containing protein</fullName>
    </submittedName>
</protein>
<dbReference type="VEuPathDB" id="VectorBase:ASIS010481"/>
<feature type="signal peptide" evidence="2">
    <location>
        <begin position="1"/>
        <end position="25"/>
    </location>
</feature>
<keyword evidence="2" id="KW-0732">Signal</keyword>
<organism evidence="4">
    <name type="scientific">Anopheles sinensis</name>
    <name type="common">Mosquito</name>
    <dbReference type="NCBI Taxonomy" id="74873"/>
    <lineage>
        <taxon>Eukaryota</taxon>
        <taxon>Metazoa</taxon>
        <taxon>Ecdysozoa</taxon>
        <taxon>Arthropoda</taxon>
        <taxon>Hexapoda</taxon>
        <taxon>Insecta</taxon>
        <taxon>Pterygota</taxon>
        <taxon>Neoptera</taxon>
        <taxon>Endopterygota</taxon>
        <taxon>Diptera</taxon>
        <taxon>Nematocera</taxon>
        <taxon>Culicoidea</taxon>
        <taxon>Culicidae</taxon>
        <taxon>Anophelinae</taxon>
        <taxon>Anopheles</taxon>
    </lineage>
</organism>
<dbReference type="GO" id="GO:0005615">
    <property type="term" value="C:extracellular space"/>
    <property type="evidence" value="ECO:0007669"/>
    <property type="project" value="TreeGrafter"/>
</dbReference>
<evidence type="ECO:0000256" key="1">
    <source>
        <dbReference type="ARBA" id="ARBA00023157"/>
    </source>
</evidence>
<evidence type="ECO:0000256" key="2">
    <source>
        <dbReference type="SAM" id="SignalP"/>
    </source>
</evidence>
<name>A0A084VTZ9_ANOSI</name>
<evidence type="ECO:0000259" key="3">
    <source>
        <dbReference type="PROSITE" id="PS51406"/>
    </source>
</evidence>
<feature type="domain" description="Fibrinogen C-terminal" evidence="3">
    <location>
        <begin position="96"/>
        <end position="311"/>
    </location>
</feature>
<dbReference type="PANTHER" id="PTHR19143">
    <property type="entry name" value="FIBRINOGEN/TENASCIN/ANGIOPOEITIN"/>
    <property type="match status" value="1"/>
</dbReference>
<dbReference type="EMBL" id="KE525094">
    <property type="protein sequence ID" value="KFB41443.1"/>
    <property type="molecule type" value="Genomic_DNA"/>
</dbReference>
<dbReference type="Proteomes" id="UP000030765">
    <property type="component" value="Unassembled WGS sequence"/>
</dbReference>
<dbReference type="InterPro" id="IPR036056">
    <property type="entry name" value="Fibrinogen-like_C"/>
</dbReference>
<feature type="chain" id="PRO_5001783780" evidence="2">
    <location>
        <begin position="26"/>
        <end position="312"/>
    </location>
</feature>
<dbReference type="OrthoDB" id="6145874at2759"/>
<dbReference type="CDD" id="cd00087">
    <property type="entry name" value="FReD"/>
    <property type="match status" value="1"/>
</dbReference>
<dbReference type="SUPFAM" id="SSF56496">
    <property type="entry name" value="Fibrinogen C-terminal domain-like"/>
    <property type="match status" value="1"/>
</dbReference>
<dbReference type="AlphaFoldDB" id="A0A084VTZ9"/>
<reference evidence="4 6" key="1">
    <citation type="journal article" date="2014" name="BMC Genomics">
        <title>Genome sequence of Anopheles sinensis provides insight into genetics basis of mosquito competence for malaria parasites.</title>
        <authorList>
            <person name="Zhou D."/>
            <person name="Zhang D."/>
            <person name="Ding G."/>
            <person name="Shi L."/>
            <person name="Hou Q."/>
            <person name="Ye Y."/>
            <person name="Xu Y."/>
            <person name="Zhou H."/>
            <person name="Xiong C."/>
            <person name="Li S."/>
            <person name="Yu J."/>
            <person name="Hong S."/>
            <person name="Yu X."/>
            <person name="Zou P."/>
            <person name="Chen C."/>
            <person name="Chang X."/>
            <person name="Wang W."/>
            <person name="Lv Y."/>
            <person name="Sun Y."/>
            <person name="Ma L."/>
            <person name="Shen B."/>
            <person name="Zhu C."/>
        </authorList>
    </citation>
    <scope>NUCLEOTIDE SEQUENCE [LARGE SCALE GENOMIC DNA]</scope>
</reference>
<accession>A0A084VTZ9</accession>
<dbReference type="SMART" id="SM00186">
    <property type="entry name" value="FBG"/>
    <property type="match status" value="1"/>
</dbReference>
<evidence type="ECO:0000313" key="6">
    <source>
        <dbReference type="Proteomes" id="UP000030765"/>
    </source>
</evidence>
<keyword evidence="6" id="KW-1185">Reference proteome</keyword>
<dbReference type="PANTHER" id="PTHR19143:SF327">
    <property type="entry name" value="FI21813P1-RELATED"/>
    <property type="match status" value="1"/>
</dbReference>
<dbReference type="EMBL" id="ATLV01016585">
    <property type="status" value="NOT_ANNOTATED_CDS"/>
    <property type="molecule type" value="Genomic_DNA"/>
</dbReference>
<sequence length="312" mass="35956">MGILKGSIVISLCCILIWSAEPASAKSDSVKKMLHQIKDSIRENDGKIVKCQLQIETVHADLKKLQDDSEWLKKTIQETLFWQKYLKEIMLELHEARKRGPFGSCGAEPSKVSGKYLIQLERSADEFEVYCEQSKFGGGWTVIQQRHNGRVNFFRNWFEYRRGFGSAGDEFWLGLDNLHKLTAHRPHELLVEVKDFQGNYRYARYTSFQIGSESEQFSLKLLGTYDGDAGDALRYNVGQNFSTPDRDNDPWKGVNCAADRHGAWWYKDCGPSNLNGRYQNTDDDLEAMYWSASHSDWSGMAYTRMMIRGRDE</sequence>
<dbReference type="InterPro" id="IPR014716">
    <property type="entry name" value="Fibrinogen_a/b/g_C_1"/>
</dbReference>
<dbReference type="Gene3D" id="3.90.215.10">
    <property type="entry name" value="Gamma Fibrinogen, chain A, domain 1"/>
    <property type="match status" value="1"/>
</dbReference>
<evidence type="ECO:0000313" key="5">
    <source>
        <dbReference type="EnsemblMetazoa" id="ASIC009038-PA"/>
    </source>
</evidence>
<proteinExistence type="predicted"/>
<dbReference type="PROSITE" id="PS00514">
    <property type="entry name" value="FIBRINOGEN_C_1"/>
    <property type="match status" value="1"/>
</dbReference>
<dbReference type="PROSITE" id="PS51406">
    <property type="entry name" value="FIBRINOGEN_C_2"/>
    <property type="match status" value="1"/>
</dbReference>
<dbReference type="EnsemblMetazoa" id="ASIC009038-RA">
    <property type="protein sequence ID" value="ASIC009038-PA"/>
    <property type="gene ID" value="ASIC009038"/>
</dbReference>
<dbReference type="OMA" id="ETCTHAN"/>
<gene>
    <name evidence="4" type="ORF">ZHAS_00009038</name>
</gene>
<dbReference type="InterPro" id="IPR020837">
    <property type="entry name" value="Fibrinogen_CS"/>
</dbReference>
<dbReference type="Pfam" id="PF00147">
    <property type="entry name" value="Fibrinogen_C"/>
    <property type="match status" value="1"/>
</dbReference>
<dbReference type="NCBIfam" id="NF040941">
    <property type="entry name" value="GGGWT_bact"/>
    <property type="match status" value="1"/>
</dbReference>
<dbReference type="InterPro" id="IPR050373">
    <property type="entry name" value="Fibrinogen_C-term_domain"/>
</dbReference>
<dbReference type="VEuPathDB" id="VectorBase:ASIC009038"/>
<reference evidence="5" key="2">
    <citation type="submission" date="2020-05" db="UniProtKB">
        <authorList>
            <consortium name="EnsemblMetazoa"/>
        </authorList>
    </citation>
    <scope>IDENTIFICATION</scope>
</reference>
<dbReference type="InterPro" id="IPR002181">
    <property type="entry name" value="Fibrinogen_a/b/g_C_dom"/>
</dbReference>